<dbReference type="eggNOG" id="KOG0266">
    <property type="taxonomic scope" value="Eukaryota"/>
</dbReference>
<keyword evidence="3" id="KW-0647">Proteasome</keyword>
<dbReference type="OrthoDB" id="10257301at2759"/>
<dbReference type="STRING" id="1071378.G0WA52"/>
<feature type="repeat" description="WD" evidence="5">
    <location>
        <begin position="160"/>
        <end position="201"/>
    </location>
</feature>
<evidence type="ECO:0000313" key="7">
    <source>
        <dbReference type="Proteomes" id="UP000000689"/>
    </source>
</evidence>
<dbReference type="Proteomes" id="UP000000689">
    <property type="component" value="Chromosome 4"/>
</dbReference>
<dbReference type="EMBL" id="HE580270">
    <property type="protein sequence ID" value="CCD24663.1"/>
    <property type="molecule type" value="Genomic_DNA"/>
</dbReference>
<dbReference type="SMART" id="SM00320">
    <property type="entry name" value="WD40"/>
    <property type="match status" value="4"/>
</dbReference>
<dbReference type="PROSITE" id="PS50082">
    <property type="entry name" value="WD_REPEATS_2"/>
    <property type="match status" value="2"/>
</dbReference>
<dbReference type="GO" id="GO:0000502">
    <property type="term" value="C:proteasome complex"/>
    <property type="evidence" value="ECO:0007669"/>
    <property type="project" value="UniProtKB-KW"/>
</dbReference>
<evidence type="ECO:0000256" key="1">
    <source>
        <dbReference type="ARBA" id="ARBA00022574"/>
    </source>
</evidence>
<reference evidence="6 7" key="1">
    <citation type="journal article" date="2011" name="Proc. Natl. Acad. Sci. U.S.A.">
        <title>Evolutionary erosion of yeast sex chromosomes by mating-type switching accidents.</title>
        <authorList>
            <person name="Gordon J.L."/>
            <person name="Armisen D."/>
            <person name="Proux-Wera E."/>
            <person name="Oheigeartaigh S.S."/>
            <person name="Byrne K.P."/>
            <person name="Wolfe K.H."/>
        </authorList>
    </citation>
    <scope>NUCLEOTIDE SEQUENCE [LARGE SCALE GENOMIC DNA]</scope>
    <source>
        <strain evidence="7">ATCC 10597 / BCRC 20456 / CBS 421 / NBRC 0211 / NRRL Y-12639</strain>
    </source>
</reference>
<dbReference type="PROSITE" id="PS50294">
    <property type="entry name" value="WD_REPEATS_REGION"/>
    <property type="match status" value="2"/>
</dbReference>
<dbReference type="GO" id="GO:0044183">
    <property type="term" value="F:protein folding chaperone"/>
    <property type="evidence" value="ECO:0007669"/>
    <property type="project" value="EnsemblFungi"/>
</dbReference>
<dbReference type="GO" id="GO:0005829">
    <property type="term" value="C:cytosol"/>
    <property type="evidence" value="ECO:0007669"/>
    <property type="project" value="EnsemblFungi"/>
</dbReference>
<keyword evidence="2" id="KW-0677">Repeat</keyword>
<organism evidence="6 7">
    <name type="scientific">Naumovozyma dairenensis (strain ATCC 10597 / BCRC 20456 / CBS 421 / NBRC 0211 / NRRL Y-12639)</name>
    <name type="common">Saccharomyces dairenensis</name>
    <dbReference type="NCBI Taxonomy" id="1071378"/>
    <lineage>
        <taxon>Eukaryota</taxon>
        <taxon>Fungi</taxon>
        <taxon>Dikarya</taxon>
        <taxon>Ascomycota</taxon>
        <taxon>Saccharomycotina</taxon>
        <taxon>Saccharomycetes</taxon>
        <taxon>Saccharomycetales</taxon>
        <taxon>Saccharomycetaceae</taxon>
        <taxon>Naumovozyma</taxon>
    </lineage>
</organism>
<dbReference type="GO" id="GO:0005634">
    <property type="term" value="C:nucleus"/>
    <property type="evidence" value="ECO:0007669"/>
    <property type="project" value="EnsemblFungi"/>
</dbReference>
<evidence type="ECO:0000256" key="2">
    <source>
        <dbReference type="ARBA" id="ARBA00022737"/>
    </source>
</evidence>
<evidence type="ECO:0000256" key="3">
    <source>
        <dbReference type="ARBA" id="ARBA00022942"/>
    </source>
</evidence>
<dbReference type="Gene3D" id="2.130.10.10">
    <property type="entry name" value="YVTN repeat-like/Quinoprotein amine dehydrogenase"/>
    <property type="match status" value="2"/>
</dbReference>
<sequence>MTNMKHTIPVFHIQPDFHEVIEDLQNPPRTDDKRNQTAVDEDAFYINMDRTLNEVKEYRIRVSNKGTRFQPVHDRQNTFNHSSQNGRLYNAELDGQQSEFLIPDWTWQNNIDYQPSILNNKTFTSIDVIQNNSAVKFAVGDNVGNISVFDDTMNLTCQLDDAHFDEISNLKIFPSGEVLLSASIDMQLKIWSLKDGSNPRTFLGHKGKVTDTVLIERGRNFLSSSRDGSIRLWECSTGTTIRTFTRKENPNDAILSMGLLSNDNPLTNEPASMNGNSLDFGTKGKTVISSHKSGVLTLHDVFTKESLLQMPSIFMEPCNSVIVNPQDNNYVYAGYENGSILIWDIRSNTVPLEEVVINKGIAINALKYYDNKLAISSGTDTSLLLDLDSSGSQFQNYIPTFLVNDDCQVTSFATDSKKIYIVGNNSFWASFKL</sequence>
<dbReference type="RefSeq" id="XP_003669906.1">
    <property type="nucleotide sequence ID" value="XM_003669858.1"/>
</dbReference>
<dbReference type="HOGENOM" id="CLU_037051_3_1_1"/>
<dbReference type="PANTHER" id="PTHR19857">
    <property type="entry name" value="MITOCHONDRIAL DIVISION PROTEIN 1-RELATED"/>
    <property type="match status" value="1"/>
</dbReference>
<comment type="similarity">
    <text evidence="4">Belongs to the WD repeat PAAF1/RPN14 family.</text>
</comment>
<dbReference type="OMA" id="GYENGML"/>
<keyword evidence="7" id="KW-1185">Reference proteome</keyword>
<accession>G0WA52</accession>
<dbReference type="SUPFAM" id="SSF50978">
    <property type="entry name" value="WD40 repeat-like"/>
    <property type="match status" value="1"/>
</dbReference>
<protein>
    <submittedName>
        <fullName evidence="6">Uncharacterized protein</fullName>
    </submittedName>
</protein>
<dbReference type="GO" id="GO:0070682">
    <property type="term" value="P:proteasome regulatory particle assembly"/>
    <property type="evidence" value="ECO:0007669"/>
    <property type="project" value="EnsemblFungi"/>
</dbReference>
<evidence type="ECO:0000256" key="5">
    <source>
        <dbReference type="PROSITE-ProRule" id="PRU00221"/>
    </source>
</evidence>
<feature type="repeat" description="WD" evidence="5">
    <location>
        <begin position="202"/>
        <end position="243"/>
    </location>
</feature>
<evidence type="ECO:0000256" key="4">
    <source>
        <dbReference type="ARBA" id="ARBA00038321"/>
    </source>
</evidence>
<dbReference type="InterPro" id="IPR015943">
    <property type="entry name" value="WD40/YVTN_repeat-like_dom_sf"/>
</dbReference>
<dbReference type="GeneID" id="11495117"/>
<dbReference type="AlphaFoldDB" id="G0WA52"/>
<dbReference type="PANTHER" id="PTHR19857:SF19">
    <property type="entry name" value="26S PROTEASOME REGULATORY SUBUNIT RPN14"/>
    <property type="match status" value="1"/>
</dbReference>
<dbReference type="KEGG" id="ndi:NDAI_0D03490"/>
<dbReference type="InterPro" id="IPR036322">
    <property type="entry name" value="WD40_repeat_dom_sf"/>
</dbReference>
<gene>
    <name evidence="6" type="primary">NDAI0D03490</name>
    <name evidence="6" type="ordered locus">NDAI_0D03490</name>
</gene>
<proteinExistence type="inferred from homology"/>
<evidence type="ECO:0000313" key="6">
    <source>
        <dbReference type="EMBL" id="CCD24663.1"/>
    </source>
</evidence>
<dbReference type="Pfam" id="PF00400">
    <property type="entry name" value="WD40"/>
    <property type="match status" value="2"/>
</dbReference>
<dbReference type="InterPro" id="IPR001680">
    <property type="entry name" value="WD40_rpt"/>
</dbReference>
<keyword evidence="1 5" id="KW-0853">WD repeat</keyword>
<dbReference type="InterPro" id="IPR051179">
    <property type="entry name" value="WD_repeat_multifunction"/>
</dbReference>
<name>G0WA52_NAUDC</name>
<dbReference type="GO" id="GO:0006511">
    <property type="term" value="P:ubiquitin-dependent protein catabolic process"/>
    <property type="evidence" value="ECO:0007669"/>
    <property type="project" value="EnsemblFungi"/>
</dbReference>